<sequence length="368" mass="39184">MRVVAVTTWFPTTRAPSSGTFVAKDVAAIAAAGHDVAVVHLVPPHQDDGTRALDHDGLPVRRIPMATNRPDQILAAGRALRPLLDGADVVHTMAFSTLLPLAWWRPAAPWVHTEHWSGLTTPATLPLTWRAALPVLARLQAHPDVTTAVCDFLARTIRRSRRGAMEIVPCIVPPLDPVPARRERDGTLQLVGVGGLVERKDPVVAVRTVAALRERGTDAHLTWVGDGPLRGEVGAEAARLGVADRVTLAGNQPTAGVSAALAAADLFFLPTRADNFCVSAAEALVHGRPVVVGATGGQGEYLDDAVGELVDRQDPDLYAAAIERVDAATRDLPAETIADTIGDRFSAEQVAAGYERAYHRAIEVRANQ</sequence>
<keyword evidence="1" id="KW-0328">Glycosyltransferase</keyword>
<dbReference type="AlphaFoldDB" id="A0A552WXQ5"/>
<evidence type="ECO:0000259" key="3">
    <source>
        <dbReference type="Pfam" id="PF13579"/>
    </source>
</evidence>
<comment type="caution">
    <text evidence="4">The sequence shown here is derived from an EMBL/GenBank/DDBJ whole genome shotgun (WGS) entry which is preliminary data.</text>
</comment>
<organism evidence="4 5">
    <name type="scientific">Georgenia yuyongxinii</name>
    <dbReference type="NCBI Taxonomy" id="2589797"/>
    <lineage>
        <taxon>Bacteria</taxon>
        <taxon>Bacillati</taxon>
        <taxon>Actinomycetota</taxon>
        <taxon>Actinomycetes</taxon>
        <taxon>Micrococcales</taxon>
        <taxon>Bogoriellaceae</taxon>
        <taxon>Georgenia</taxon>
    </lineage>
</organism>
<dbReference type="Pfam" id="PF13579">
    <property type="entry name" value="Glyco_trans_4_4"/>
    <property type="match status" value="1"/>
</dbReference>
<dbReference type="EMBL" id="VJXR01000001">
    <property type="protein sequence ID" value="TRW47608.1"/>
    <property type="molecule type" value="Genomic_DNA"/>
</dbReference>
<dbReference type="PANTHER" id="PTHR12526:SF636">
    <property type="entry name" value="BLL3647 PROTEIN"/>
    <property type="match status" value="1"/>
</dbReference>
<dbReference type="Gene3D" id="3.40.50.2000">
    <property type="entry name" value="Glycogen Phosphorylase B"/>
    <property type="match status" value="2"/>
</dbReference>
<dbReference type="SUPFAM" id="SSF53756">
    <property type="entry name" value="UDP-Glycosyltransferase/glycogen phosphorylase"/>
    <property type="match status" value="1"/>
</dbReference>
<dbReference type="PANTHER" id="PTHR12526">
    <property type="entry name" value="GLYCOSYLTRANSFERASE"/>
    <property type="match status" value="1"/>
</dbReference>
<evidence type="ECO:0000313" key="5">
    <source>
        <dbReference type="Proteomes" id="UP000318693"/>
    </source>
</evidence>
<evidence type="ECO:0000256" key="1">
    <source>
        <dbReference type="ARBA" id="ARBA00022676"/>
    </source>
</evidence>
<feature type="domain" description="Glycosyltransferase subfamily 4-like N-terminal" evidence="3">
    <location>
        <begin position="19"/>
        <end position="164"/>
    </location>
</feature>
<keyword evidence="5" id="KW-1185">Reference proteome</keyword>
<dbReference type="CDD" id="cd03801">
    <property type="entry name" value="GT4_PimA-like"/>
    <property type="match status" value="1"/>
</dbReference>
<reference evidence="4 5" key="1">
    <citation type="submission" date="2019-07" db="EMBL/GenBank/DDBJ databases">
        <title>Georgenia wutianyii sp. nov. and Georgenia *** sp. nov. isolated from plateau pika (Ochotona curzoniae) in the Qinghai-Tibet plateau of China.</title>
        <authorList>
            <person name="Tian Z."/>
        </authorList>
    </citation>
    <scope>NUCLEOTIDE SEQUENCE [LARGE SCALE GENOMIC DNA]</scope>
    <source>
        <strain evidence="4 5">Z446</strain>
    </source>
</reference>
<dbReference type="GO" id="GO:0016757">
    <property type="term" value="F:glycosyltransferase activity"/>
    <property type="evidence" value="ECO:0007669"/>
    <property type="project" value="UniProtKB-KW"/>
</dbReference>
<name>A0A552WXQ5_9MICO</name>
<dbReference type="InterPro" id="IPR028098">
    <property type="entry name" value="Glyco_trans_4-like_N"/>
</dbReference>
<dbReference type="Pfam" id="PF13692">
    <property type="entry name" value="Glyco_trans_1_4"/>
    <property type="match status" value="1"/>
</dbReference>
<dbReference type="RefSeq" id="WP_143416562.1">
    <property type="nucleotide sequence ID" value="NZ_VJXR01000001.1"/>
</dbReference>
<evidence type="ECO:0000256" key="2">
    <source>
        <dbReference type="ARBA" id="ARBA00022679"/>
    </source>
</evidence>
<keyword evidence="2 4" id="KW-0808">Transferase</keyword>
<evidence type="ECO:0000313" key="4">
    <source>
        <dbReference type="EMBL" id="TRW47608.1"/>
    </source>
</evidence>
<protein>
    <submittedName>
        <fullName evidence="4">Glycosyltransferase</fullName>
    </submittedName>
</protein>
<dbReference type="Proteomes" id="UP000318693">
    <property type="component" value="Unassembled WGS sequence"/>
</dbReference>
<proteinExistence type="predicted"/>
<gene>
    <name evidence="4" type="ORF">FJ693_00425</name>
</gene>
<accession>A0A552WXQ5</accession>